<accession>A0A9P6MF72</accession>
<dbReference type="SUPFAM" id="SSF56801">
    <property type="entry name" value="Acetyl-CoA synthetase-like"/>
    <property type="match status" value="1"/>
</dbReference>
<comment type="caution">
    <text evidence="2">The sequence shown here is derived from an EMBL/GenBank/DDBJ whole genome shotgun (WGS) entry which is preliminary data.</text>
</comment>
<proteinExistence type="predicted"/>
<dbReference type="GO" id="GO:0016874">
    <property type="term" value="F:ligase activity"/>
    <property type="evidence" value="ECO:0007669"/>
    <property type="project" value="UniProtKB-KW"/>
</dbReference>
<gene>
    <name evidence="2" type="ORF">BGZ80_007290</name>
</gene>
<dbReference type="CDD" id="cd19544">
    <property type="entry name" value="E-C_NRPS"/>
    <property type="match status" value="1"/>
</dbReference>
<dbReference type="InterPro" id="IPR023213">
    <property type="entry name" value="CAT-like_dom_sf"/>
</dbReference>
<dbReference type="GO" id="GO:0044550">
    <property type="term" value="P:secondary metabolite biosynthetic process"/>
    <property type="evidence" value="ECO:0007669"/>
    <property type="project" value="TreeGrafter"/>
</dbReference>
<dbReference type="InterPro" id="IPR042099">
    <property type="entry name" value="ANL_N_sf"/>
</dbReference>
<dbReference type="GO" id="GO:0005737">
    <property type="term" value="C:cytoplasm"/>
    <property type="evidence" value="ECO:0007669"/>
    <property type="project" value="TreeGrafter"/>
</dbReference>
<dbReference type="PANTHER" id="PTHR45527:SF1">
    <property type="entry name" value="FATTY ACID SYNTHASE"/>
    <property type="match status" value="1"/>
</dbReference>
<dbReference type="Gene3D" id="3.30.559.30">
    <property type="entry name" value="Nonribosomal peptide synthetase, condensation domain"/>
    <property type="match status" value="1"/>
</dbReference>
<dbReference type="Gene3D" id="3.30.559.10">
    <property type="entry name" value="Chloramphenicol acetyltransferase-like domain"/>
    <property type="match status" value="1"/>
</dbReference>
<evidence type="ECO:0000313" key="2">
    <source>
        <dbReference type="EMBL" id="KAF9996294.1"/>
    </source>
</evidence>
<dbReference type="EMBL" id="JAAAID010003704">
    <property type="protein sequence ID" value="KAF9996294.1"/>
    <property type="molecule type" value="Genomic_DNA"/>
</dbReference>
<protein>
    <recommendedName>
        <fullName evidence="1">Condensation domain-containing protein</fullName>
    </recommendedName>
</protein>
<dbReference type="AlphaFoldDB" id="A0A9P6MF72"/>
<dbReference type="Gene3D" id="3.40.50.12780">
    <property type="entry name" value="N-terminal domain of ligase-like"/>
    <property type="match status" value="1"/>
</dbReference>
<dbReference type="Pfam" id="PF00668">
    <property type="entry name" value="Condensation"/>
    <property type="match status" value="1"/>
</dbReference>
<feature type="non-terminal residue" evidence="2">
    <location>
        <position position="535"/>
    </location>
</feature>
<dbReference type="InterPro" id="IPR001242">
    <property type="entry name" value="Condensation_dom"/>
</dbReference>
<evidence type="ECO:0000313" key="3">
    <source>
        <dbReference type="Proteomes" id="UP000703661"/>
    </source>
</evidence>
<feature type="non-terminal residue" evidence="2">
    <location>
        <position position="1"/>
    </location>
</feature>
<name>A0A9P6MF72_9FUNG</name>
<reference evidence="2" key="1">
    <citation type="journal article" date="2020" name="Fungal Divers.">
        <title>Resolving the Mortierellaceae phylogeny through synthesis of multi-gene phylogenetics and phylogenomics.</title>
        <authorList>
            <person name="Vandepol N."/>
            <person name="Liber J."/>
            <person name="Desiro A."/>
            <person name="Na H."/>
            <person name="Kennedy M."/>
            <person name="Barry K."/>
            <person name="Grigoriev I.V."/>
            <person name="Miller A.N."/>
            <person name="O'Donnell K."/>
            <person name="Stajich J.E."/>
            <person name="Bonito G."/>
        </authorList>
    </citation>
    <scope>NUCLEOTIDE SEQUENCE</scope>
    <source>
        <strain evidence="2">NRRL 2769</strain>
    </source>
</reference>
<dbReference type="GO" id="GO:0031177">
    <property type="term" value="F:phosphopantetheine binding"/>
    <property type="evidence" value="ECO:0007669"/>
    <property type="project" value="TreeGrafter"/>
</dbReference>
<evidence type="ECO:0000259" key="1">
    <source>
        <dbReference type="Pfam" id="PF00668"/>
    </source>
</evidence>
<sequence length="535" mass="58682">DIDLIVNQVDGGVSNIQDIYALSPLQDGILFHHTIAAKGDPYLIAINMAFDNRDVLNQYLEAVQKVVNRHDILRTAFVWENITTPAQVVLRQAQLSITELSLDPANGPIADQIMEITDPRVHRVDLTQAPLIRFIFAEDVDGRFIVVELMHHIIGDHSTLEVMFNEISAVYNGLDATLLPPKPFRNLIAHVKTGPSAEVHEQFFTKMLADIDTPALPYGLSNVHHDGLGIEESHLMLSQELNNSLRGHAKRMGVSLASLCHLAWAQVISKTSGQEKVVFGTVLFGRMVGGSGADQAMGLFINTLPIRIDVGETSAEESVRRTQSDLAELLEHEHASLALAQRCSSVPSGTPLFSSLLNYRHNSAETGVVSSNIEGVEMLDGQERTNYPFTISIEDGGDTLGLTAQAVKQFDPSRICEYMQQALQSLARALDHTPNTQVRYLEILPEVEREMLLRSWNATEAGGAYVPLDPTFASERLNDILADASPSILLADDSGVKALKPSILESMEVVDPNEIMEMNASNPVVLGLMPDNLAY</sequence>
<dbReference type="PANTHER" id="PTHR45527">
    <property type="entry name" value="NONRIBOSOMAL PEPTIDE SYNTHETASE"/>
    <property type="match status" value="1"/>
</dbReference>
<feature type="domain" description="Condensation" evidence="1">
    <location>
        <begin position="17"/>
        <end position="453"/>
    </location>
</feature>
<dbReference type="Proteomes" id="UP000703661">
    <property type="component" value="Unassembled WGS sequence"/>
</dbReference>
<dbReference type="SUPFAM" id="SSF52777">
    <property type="entry name" value="CoA-dependent acyltransferases"/>
    <property type="match status" value="2"/>
</dbReference>
<dbReference type="GO" id="GO:0043041">
    <property type="term" value="P:amino acid activation for nonribosomal peptide biosynthetic process"/>
    <property type="evidence" value="ECO:0007669"/>
    <property type="project" value="TreeGrafter"/>
</dbReference>
<keyword evidence="3" id="KW-1185">Reference proteome</keyword>
<organism evidence="2 3">
    <name type="scientific">Entomortierella chlamydospora</name>
    <dbReference type="NCBI Taxonomy" id="101097"/>
    <lineage>
        <taxon>Eukaryota</taxon>
        <taxon>Fungi</taxon>
        <taxon>Fungi incertae sedis</taxon>
        <taxon>Mucoromycota</taxon>
        <taxon>Mortierellomycotina</taxon>
        <taxon>Mortierellomycetes</taxon>
        <taxon>Mortierellales</taxon>
        <taxon>Mortierellaceae</taxon>
        <taxon>Entomortierella</taxon>
    </lineage>
</organism>